<evidence type="ECO:0000256" key="1">
    <source>
        <dbReference type="SAM" id="MobiDB-lite"/>
    </source>
</evidence>
<organism evidence="2 3">
    <name type="scientific">Petrolisthes manimaculis</name>
    <dbReference type="NCBI Taxonomy" id="1843537"/>
    <lineage>
        <taxon>Eukaryota</taxon>
        <taxon>Metazoa</taxon>
        <taxon>Ecdysozoa</taxon>
        <taxon>Arthropoda</taxon>
        <taxon>Crustacea</taxon>
        <taxon>Multicrustacea</taxon>
        <taxon>Malacostraca</taxon>
        <taxon>Eumalacostraca</taxon>
        <taxon>Eucarida</taxon>
        <taxon>Decapoda</taxon>
        <taxon>Pleocyemata</taxon>
        <taxon>Anomura</taxon>
        <taxon>Galatheoidea</taxon>
        <taxon>Porcellanidae</taxon>
        <taxon>Petrolisthes</taxon>
    </lineage>
</organism>
<protein>
    <submittedName>
        <fullName evidence="2">Uncharacterized protein</fullName>
    </submittedName>
</protein>
<reference evidence="2" key="1">
    <citation type="submission" date="2023-11" db="EMBL/GenBank/DDBJ databases">
        <title>Genome assemblies of two species of porcelain crab, Petrolisthes cinctipes and Petrolisthes manimaculis (Anomura: Porcellanidae).</title>
        <authorList>
            <person name="Angst P."/>
        </authorList>
    </citation>
    <scope>NUCLEOTIDE SEQUENCE</scope>
    <source>
        <strain evidence="2">PB745_02</strain>
        <tissue evidence="2">Gill</tissue>
    </source>
</reference>
<feature type="compositionally biased region" description="Basic and acidic residues" evidence="1">
    <location>
        <begin position="42"/>
        <end position="51"/>
    </location>
</feature>
<sequence>MNGGRKGGKEIREGKEGWRYEKEERMDEWWKERRDEWWKERRDGDTRRKNEWMNGGRKGGMNGGRKGGKEIREGKEGE</sequence>
<accession>A0AAE1NJJ0</accession>
<feature type="compositionally biased region" description="Basic and acidic residues" evidence="1">
    <location>
        <begin position="67"/>
        <end position="78"/>
    </location>
</feature>
<feature type="compositionally biased region" description="Basic and acidic residues" evidence="1">
    <location>
        <begin position="7"/>
        <end position="21"/>
    </location>
</feature>
<proteinExistence type="predicted"/>
<keyword evidence="3" id="KW-1185">Reference proteome</keyword>
<feature type="compositionally biased region" description="Gly residues" evidence="1">
    <location>
        <begin position="56"/>
        <end position="65"/>
    </location>
</feature>
<feature type="region of interest" description="Disordered" evidence="1">
    <location>
        <begin position="1"/>
        <end position="21"/>
    </location>
</feature>
<evidence type="ECO:0000313" key="2">
    <source>
        <dbReference type="EMBL" id="KAK4291103.1"/>
    </source>
</evidence>
<dbReference type="Proteomes" id="UP001292094">
    <property type="component" value="Unassembled WGS sequence"/>
</dbReference>
<feature type="region of interest" description="Disordered" evidence="1">
    <location>
        <begin position="42"/>
        <end position="78"/>
    </location>
</feature>
<dbReference type="AlphaFoldDB" id="A0AAE1NJJ0"/>
<comment type="caution">
    <text evidence="2">The sequence shown here is derived from an EMBL/GenBank/DDBJ whole genome shotgun (WGS) entry which is preliminary data.</text>
</comment>
<name>A0AAE1NJJ0_9EUCA</name>
<gene>
    <name evidence="2" type="ORF">Pmani_036047</name>
</gene>
<dbReference type="EMBL" id="JAWZYT010005262">
    <property type="protein sequence ID" value="KAK4291103.1"/>
    <property type="molecule type" value="Genomic_DNA"/>
</dbReference>
<evidence type="ECO:0000313" key="3">
    <source>
        <dbReference type="Proteomes" id="UP001292094"/>
    </source>
</evidence>